<accession>A0A6B3NB30</accession>
<gene>
    <name evidence="3" type="ORF">F6J89_06250</name>
</gene>
<protein>
    <submittedName>
        <fullName evidence="3">Sigma-70 family RNA polymerase sigma factor</fullName>
    </submittedName>
</protein>
<evidence type="ECO:0000259" key="2">
    <source>
        <dbReference type="Pfam" id="PF08281"/>
    </source>
</evidence>
<dbReference type="SUPFAM" id="SSF88659">
    <property type="entry name" value="Sigma3 and sigma4 domains of RNA polymerase sigma factors"/>
    <property type="match status" value="1"/>
</dbReference>
<dbReference type="GO" id="GO:0003677">
    <property type="term" value="F:DNA binding"/>
    <property type="evidence" value="ECO:0007669"/>
    <property type="project" value="InterPro"/>
</dbReference>
<dbReference type="EMBL" id="JAAHFQ010000083">
    <property type="protein sequence ID" value="NER27234.1"/>
    <property type="molecule type" value="Genomic_DNA"/>
</dbReference>
<feature type="compositionally biased region" description="Basic and acidic residues" evidence="1">
    <location>
        <begin position="41"/>
        <end position="51"/>
    </location>
</feature>
<evidence type="ECO:0000256" key="1">
    <source>
        <dbReference type="SAM" id="MobiDB-lite"/>
    </source>
</evidence>
<dbReference type="Pfam" id="PF08281">
    <property type="entry name" value="Sigma70_r4_2"/>
    <property type="match status" value="1"/>
</dbReference>
<evidence type="ECO:0000313" key="3">
    <source>
        <dbReference type="EMBL" id="NER27234.1"/>
    </source>
</evidence>
<dbReference type="Gene3D" id="1.10.10.10">
    <property type="entry name" value="Winged helix-like DNA-binding domain superfamily/Winged helix DNA-binding domain"/>
    <property type="match status" value="1"/>
</dbReference>
<feature type="region of interest" description="Disordered" evidence="1">
    <location>
        <begin position="19"/>
        <end position="51"/>
    </location>
</feature>
<dbReference type="AlphaFoldDB" id="A0A6B3NB30"/>
<feature type="domain" description="RNA polymerase sigma factor 70 region 4 type 2" evidence="2">
    <location>
        <begin position="138"/>
        <end position="181"/>
    </location>
</feature>
<name>A0A6B3NB30_9CYAN</name>
<dbReference type="InterPro" id="IPR013324">
    <property type="entry name" value="RNA_pol_sigma_r3/r4-like"/>
</dbReference>
<dbReference type="GO" id="GO:0006352">
    <property type="term" value="P:DNA-templated transcription initiation"/>
    <property type="evidence" value="ECO:0007669"/>
    <property type="project" value="InterPro"/>
</dbReference>
<dbReference type="GO" id="GO:0016987">
    <property type="term" value="F:sigma factor activity"/>
    <property type="evidence" value="ECO:0007669"/>
    <property type="project" value="InterPro"/>
</dbReference>
<dbReference type="InterPro" id="IPR036388">
    <property type="entry name" value="WH-like_DNA-bd_sf"/>
</dbReference>
<organism evidence="3">
    <name type="scientific">Symploca sp. SIO1C4</name>
    <dbReference type="NCBI Taxonomy" id="2607765"/>
    <lineage>
        <taxon>Bacteria</taxon>
        <taxon>Bacillati</taxon>
        <taxon>Cyanobacteriota</taxon>
        <taxon>Cyanophyceae</taxon>
        <taxon>Coleofasciculales</taxon>
        <taxon>Coleofasciculaceae</taxon>
        <taxon>Symploca</taxon>
    </lineage>
</organism>
<comment type="caution">
    <text evidence="3">The sequence shown here is derived from an EMBL/GenBank/DDBJ whole genome shotgun (WGS) entry which is preliminary data.</text>
</comment>
<sequence length="250" mass="28091">MSLAKKRLKEKLSCFFQDTNGEVATVSTPQRPTPVATGEKPNQREPNTKVAKDSNIVPRESKTEELNSTGAIAENSTPDLTTVGTPLALDIAVLEKAVATKSIDHHCGSEKSVGVCDSLELAQNSCRSIVVSCLSRFGSLPERLRNSFRLHFYQQRSHTEIAAEQGITYDNVCKRISSARKEYKKEYKERLRGSNKSQNSARLGQAKSLKLCPRKRVGSRRSYIDCHGRFPEDHPFDCWNYIYLLHSLCR</sequence>
<feature type="compositionally biased region" description="Polar residues" evidence="1">
    <location>
        <begin position="19"/>
        <end position="30"/>
    </location>
</feature>
<reference evidence="3" key="1">
    <citation type="submission" date="2019-11" db="EMBL/GenBank/DDBJ databases">
        <title>Genomic insights into an expanded diversity of filamentous marine cyanobacteria reveals the extraordinary biosynthetic potential of Moorea and Okeania.</title>
        <authorList>
            <person name="Ferreira Leao T."/>
            <person name="Wang M."/>
            <person name="Moss N."/>
            <person name="Da Silva R."/>
            <person name="Sanders J."/>
            <person name="Nurk S."/>
            <person name="Gurevich A."/>
            <person name="Humphrey G."/>
            <person name="Reher R."/>
            <person name="Zhu Q."/>
            <person name="Belda-Ferre P."/>
            <person name="Glukhov E."/>
            <person name="Rex R."/>
            <person name="Dorrestein P.C."/>
            <person name="Knight R."/>
            <person name="Pevzner P."/>
            <person name="Gerwick W.H."/>
            <person name="Gerwick L."/>
        </authorList>
    </citation>
    <scope>NUCLEOTIDE SEQUENCE</scope>
    <source>
        <strain evidence="3">SIO1C4</strain>
    </source>
</reference>
<dbReference type="InterPro" id="IPR013249">
    <property type="entry name" value="RNA_pol_sigma70_r4_t2"/>
</dbReference>
<proteinExistence type="predicted"/>